<dbReference type="AlphaFoldDB" id="A0A9P6MFT4"/>
<dbReference type="InterPro" id="IPR036249">
    <property type="entry name" value="Thioredoxin-like_sf"/>
</dbReference>
<comment type="caution">
    <text evidence="2">The sequence shown here is derived from an EMBL/GenBank/DDBJ whole genome shotgun (WGS) entry which is preliminary data.</text>
</comment>
<dbReference type="InterPro" id="IPR057305">
    <property type="entry name" value="Thioredox_PDIA6_C"/>
</dbReference>
<sequence>GSEKAAPSPEPPAVFDPTISQITDQAQFKKECLDKAKGSCVIAFMVVEPEFPESVAMHEENMEILRQVKKAAHESNKPLHVLWMDALDQRIVNLMNRFQISSDIPGLLLLNPGKTAFAPFVGRFDVEGIQEWVSGSTSGRTKRVGVDIPVCEGFMSAVKKGVPRLGDKVNGLQL</sequence>
<feature type="domain" description="PDIA6-like C-terminal thioredoxin-like" evidence="1">
    <location>
        <begin position="10"/>
        <end position="135"/>
    </location>
</feature>
<feature type="non-terminal residue" evidence="2">
    <location>
        <position position="1"/>
    </location>
</feature>
<dbReference type="SUPFAM" id="SSF52833">
    <property type="entry name" value="Thioredoxin-like"/>
    <property type="match status" value="1"/>
</dbReference>
<protein>
    <recommendedName>
        <fullName evidence="1">PDIA6-like C-terminal thioredoxin-like domain-containing protein</fullName>
    </recommendedName>
</protein>
<name>A0A9P6MFT4_9FUNG</name>
<accession>A0A9P6MFT4</accession>
<organism evidence="2 3">
    <name type="scientific">Modicella reniformis</name>
    <dbReference type="NCBI Taxonomy" id="1440133"/>
    <lineage>
        <taxon>Eukaryota</taxon>
        <taxon>Fungi</taxon>
        <taxon>Fungi incertae sedis</taxon>
        <taxon>Mucoromycota</taxon>
        <taxon>Mortierellomycotina</taxon>
        <taxon>Mortierellomycetes</taxon>
        <taxon>Mortierellales</taxon>
        <taxon>Mortierellaceae</taxon>
        <taxon>Modicella</taxon>
    </lineage>
</organism>
<gene>
    <name evidence="2" type="ORF">BGZ65_007348</name>
</gene>
<proteinExistence type="predicted"/>
<reference evidence="2" key="1">
    <citation type="journal article" date="2020" name="Fungal Divers.">
        <title>Resolving the Mortierellaceae phylogeny through synthesis of multi-gene phylogenetics and phylogenomics.</title>
        <authorList>
            <person name="Vandepol N."/>
            <person name="Liber J."/>
            <person name="Desiro A."/>
            <person name="Na H."/>
            <person name="Kennedy M."/>
            <person name="Barry K."/>
            <person name="Grigoriev I.V."/>
            <person name="Miller A.N."/>
            <person name="O'Donnell K."/>
            <person name="Stajich J.E."/>
            <person name="Bonito G."/>
        </authorList>
    </citation>
    <scope>NUCLEOTIDE SEQUENCE</scope>
    <source>
        <strain evidence="2">MES-2147</strain>
    </source>
</reference>
<evidence type="ECO:0000313" key="2">
    <source>
        <dbReference type="EMBL" id="KAF9997064.1"/>
    </source>
</evidence>
<dbReference type="Pfam" id="PF24541">
    <property type="entry name" value="Thioredox_PDIA6_C"/>
    <property type="match status" value="1"/>
</dbReference>
<dbReference type="Proteomes" id="UP000749646">
    <property type="component" value="Unassembled WGS sequence"/>
</dbReference>
<keyword evidence="3" id="KW-1185">Reference proteome</keyword>
<evidence type="ECO:0000313" key="3">
    <source>
        <dbReference type="Proteomes" id="UP000749646"/>
    </source>
</evidence>
<dbReference type="EMBL" id="JAAAHW010001061">
    <property type="protein sequence ID" value="KAF9997064.1"/>
    <property type="molecule type" value="Genomic_DNA"/>
</dbReference>
<dbReference type="OrthoDB" id="427280at2759"/>
<evidence type="ECO:0000259" key="1">
    <source>
        <dbReference type="Pfam" id="PF24541"/>
    </source>
</evidence>